<evidence type="ECO:0000256" key="2">
    <source>
        <dbReference type="ARBA" id="ARBA00022723"/>
    </source>
</evidence>
<keyword evidence="8" id="KW-1185">Reference proteome</keyword>
<dbReference type="Proteomes" id="UP000293162">
    <property type="component" value="Unassembled WGS sequence"/>
</dbReference>
<evidence type="ECO:0000256" key="3">
    <source>
        <dbReference type="ARBA" id="ARBA00022801"/>
    </source>
</evidence>
<reference evidence="7 8" key="1">
    <citation type="submission" date="2019-02" db="EMBL/GenBank/DDBJ databases">
        <title>Bacterial novel species Emticicia sp. 17J42-9 isolated from soil.</title>
        <authorList>
            <person name="Jung H.-Y."/>
        </authorList>
    </citation>
    <scope>NUCLEOTIDE SEQUENCE [LARGE SCALE GENOMIC DNA]</scope>
    <source>
        <strain evidence="7 8">17J42-9</strain>
    </source>
</reference>
<dbReference type="EMBL" id="SEWF01000015">
    <property type="protein sequence ID" value="RYU95460.1"/>
    <property type="molecule type" value="Genomic_DNA"/>
</dbReference>
<sequence length="352" mass="39254">MNKPGLLILCCFLWTSVISVKAQETYAEKLGFPKGKKVVIFHVDDCGMSYSSNQGAIKSIEKGVATSCSIMMPCAWAPSFIKNYIQKNNPNLDAGLHLTLTSEWKDYRWAPVAGFQHAPGLVDDEACMWHTVEQVVKNASADEVEKEIRAQVERALKIGLKPTHLDSHMGTLFASQAFLERYIKVGVEYGIPVMFPGGNNKLLIECQNAPLIKSLKAKGQWKEGMELPVPALLKQTKSVGEMIWKAGLPVLDDLHTISGDWKPEGTTTPEEWGKYKAQKFIETLKNMQPGVAMLIVHSSDITDAFKYISGSGGSRYADMLSMMSPELKAYIESEGIIMTTFRELMERRKKVR</sequence>
<evidence type="ECO:0000256" key="4">
    <source>
        <dbReference type="ARBA" id="ARBA00022842"/>
    </source>
</evidence>
<accession>A0A4V1ZDA3</accession>
<dbReference type="PANTHER" id="PTHR31609">
    <property type="entry name" value="YDJC DEACETYLASE FAMILY MEMBER"/>
    <property type="match status" value="1"/>
</dbReference>
<dbReference type="SUPFAM" id="SSF88713">
    <property type="entry name" value="Glycoside hydrolase/deacetylase"/>
    <property type="match status" value="1"/>
</dbReference>
<evidence type="ECO:0000256" key="6">
    <source>
        <dbReference type="SAM" id="SignalP"/>
    </source>
</evidence>
<comment type="cofactor">
    <cofactor evidence="1">
        <name>Mg(2+)</name>
        <dbReference type="ChEBI" id="CHEBI:18420"/>
    </cofactor>
</comment>
<evidence type="ECO:0000313" key="7">
    <source>
        <dbReference type="EMBL" id="RYU95460.1"/>
    </source>
</evidence>
<evidence type="ECO:0000256" key="1">
    <source>
        <dbReference type="ARBA" id="ARBA00001946"/>
    </source>
</evidence>
<evidence type="ECO:0000313" key="8">
    <source>
        <dbReference type="Proteomes" id="UP000293162"/>
    </source>
</evidence>
<keyword evidence="6" id="KW-0732">Signal</keyword>
<name>A0A4V1ZDA3_9BACT</name>
<feature type="signal peptide" evidence="6">
    <location>
        <begin position="1"/>
        <end position="22"/>
    </location>
</feature>
<dbReference type="OrthoDB" id="9774177at2"/>
<protein>
    <submittedName>
        <fullName evidence="7">ChbG/HpnK family deacetylase</fullName>
    </submittedName>
</protein>
<dbReference type="CDD" id="cd10802">
    <property type="entry name" value="YdjC_TTHB029_like"/>
    <property type="match status" value="1"/>
</dbReference>
<dbReference type="GO" id="GO:0016787">
    <property type="term" value="F:hydrolase activity"/>
    <property type="evidence" value="ECO:0007669"/>
    <property type="project" value="UniProtKB-KW"/>
</dbReference>
<dbReference type="GO" id="GO:0046872">
    <property type="term" value="F:metal ion binding"/>
    <property type="evidence" value="ECO:0007669"/>
    <property type="project" value="UniProtKB-KW"/>
</dbReference>
<feature type="chain" id="PRO_5020838610" evidence="6">
    <location>
        <begin position="23"/>
        <end position="352"/>
    </location>
</feature>
<dbReference type="Gene3D" id="3.20.20.370">
    <property type="entry name" value="Glycoside hydrolase/deacetylase"/>
    <property type="match status" value="1"/>
</dbReference>
<proteinExistence type="predicted"/>
<dbReference type="RefSeq" id="WP_130021293.1">
    <property type="nucleotide sequence ID" value="NZ_SEWF01000015.1"/>
</dbReference>
<dbReference type="Pfam" id="PF04794">
    <property type="entry name" value="YdjC"/>
    <property type="match status" value="1"/>
</dbReference>
<evidence type="ECO:0000256" key="5">
    <source>
        <dbReference type="ARBA" id="ARBA00023277"/>
    </source>
</evidence>
<keyword evidence="2" id="KW-0479">Metal-binding</keyword>
<dbReference type="InterPro" id="IPR011330">
    <property type="entry name" value="Glyco_hydro/deAcase_b/a-brl"/>
</dbReference>
<keyword evidence="4" id="KW-0460">Magnesium</keyword>
<keyword evidence="3" id="KW-0378">Hydrolase</keyword>
<comment type="caution">
    <text evidence="7">The sequence shown here is derived from an EMBL/GenBank/DDBJ whole genome shotgun (WGS) entry which is preliminary data.</text>
</comment>
<dbReference type="PANTHER" id="PTHR31609:SF1">
    <property type="entry name" value="CARBOHYDRATE DEACETYLASE"/>
    <property type="match status" value="1"/>
</dbReference>
<dbReference type="GO" id="GO:0019213">
    <property type="term" value="F:deacetylase activity"/>
    <property type="evidence" value="ECO:0007669"/>
    <property type="project" value="TreeGrafter"/>
</dbReference>
<dbReference type="InterPro" id="IPR006879">
    <property type="entry name" value="YdjC-like"/>
</dbReference>
<keyword evidence="5" id="KW-0119">Carbohydrate metabolism</keyword>
<gene>
    <name evidence="7" type="ORF">EWM59_12255</name>
</gene>
<dbReference type="GO" id="GO:0005975">
    <property type="term" value="P:carbohydrate metabolic process"/>
    <property type="evidence" value="ECO:0007669"/>
    <property type="project" value="InterPro"/>
</dbReference>
<organism evidence="7 8">
    <name type="scientific">Emticicia agri</name>
    <dbReference type="NCBI Taxonomy" id="2492393"/>
    <lineage>
        <taxon>Bacteria</taxon>
        <taxon>Pseudomonadati</taxon>
        <taxon>Bacteroidota</taxon>
        <taxon>Cytophagia</taxon>
        <taxon>Cytophagales</taxon>
        <taxon>Leadbetterellaceae</taxon>
        <taxon>Emticicia</taxon>
    </lineage>
</organism>
<dbReference type="AlphaFoldDB" id="A0A4V1ZDA3"/>